<dbReference type="EMBL" id="BMWS01000001">
    <property type="protein sequence ID" value="GGX03661.1"/>
    <property type="molecule type" value="Genomic_DNA"/>
</dbReference>
<feature type="signal peptide" evidence="1">
    <location>
        <begin position="1"/>
        <end position="20"/>
    </location>
</feature>
<sequence>MKKIIILFVALFMQYSLIQAQEETKQETKKKANLAVKVIQNSVAGFSPLFVGSFETNKNFDITFYSMFWTNTSFGNVNSGSDQLLETGMGLGFKAADNKLYLNPGIGLAHGKFFSTLEGTQIAEAVIPNFFLAYHDNIFDIEGYVAYYKSIRDRETIDTRDLFLLWAAPGVNISKRVVVGAFFEELAFMNLENKTVGNKNTQVYRFLGPSVKLKLDNGMAFRFSGGANLVSDVGASDEFYKVSAFIPF</sequence>
<dbReference type="AlphaFoldDB" id="A0A918JSD3"/>
<evidence type="ECO:0000313" key="3">
    <source>
        <dbReference type="Proteomes" id="UP000601108"/>
    </source>
</evidence>
<feature type="chain" id="PRO_5037525825" description="MetA-pathway of phenol degradation" evidence="1">
    <location>
        <begin position="21"/>
        <end position="248"/>
    </location>
</feature>
<proteinExistence type="predicted"/>
<protein>
    <recommendedName>
        <fullName evidence="4">MetA-pathway of phenol degradation</fullName>
    </recommendedName>
</protein>
<dbReference type="RefSeq" id="WP_027411129.1">
    <property type="nucleotide sequence ID" value="NZ_BMWS01000001.1"/>
</dbReference>
<reference evidence="2 3" key="1">
    <citation type="journal article" date="2014" name="Int. J. Syst. Evol. Microbiol.">
        <title>Complete genome sequence of Corynebacterium casei LMG S-19264T (=DSM 44701T), isolated from a smear-ripened cheese.</title>
        <authorList>
            <consortium name="US DOE Joint Genome Institute (JGI-PGF)"/>
            <person name="Walter F."/>
            <person name="Albersmeier A."/>
            <person name="Kalinowski J."/>
            <person name="Ruckert C."/>
        </authorList>
    </citation>
    <scope>NUCLEOTIDE SEQUENCE [LARGE SCALE GENOMIC DNA]</scope>
    <source>
        <strain evidence="2 3">KCTC 12285</strain>
    </source>
</reference>
<keyword evidence="3" id="KW-1185">Reference proteome</keyword>
<gene>
    <name evidence="2" type="ORF">GCM10007384_01750</name>
</gene>
<evidence type="ECO:0008006" key="4">
    <source>
        <dbReference type="Google" id="ProtNLM"/>
    </source>
</evidence>
<organism evidence="2 3">
    <name type="scientific">Aquimarina muelleri</name>
    <dbReference type="NCBI Taxonomy" id="279356"/>
    <lineage>
        <taxon>Bacteria</taxon>
        <taxon>Pseudomonadati</taxon>
        <taxon>Bacteroidota</taxon>
        <taxon>Flavobacteriia</taxon>
        <taxon>Flavobacteriales</taxon>
        <taxon>Flavobacteriaceae</taxon>
        <taxon>Aquimarina</taxon>
    </lineage>
</organism>
<comment type="caution">
    <text evidence="2">The sequence shown here is derived from an EMBL/GenBank/DDBJ whole genome shotgun (WGS) entry which is preliminary data.</text>
</comment>
<dbReference type="InterPro" id="IPR046620">
    <property type="entry name" value="DUF6733"/>
</dbReference>
<accession>A0A918JSD3</accession>
<evidence type="ECO:0000256" key="1">
    <source>
        <dbReference type="SAM" id="SignalP"/>
    </source>
</evidence>
<name>A0A918JSD3_9FLAO</name>
<evidence type="ECO:0000313" key="2">
    <source>
        <dbReference type="EMBL" id="GGX03661.1"/>
    </source>
</evidence>
<dbReference type="Pfam" id="PF20507">
    <property type="entry name" value="DUF6733"/>
    <property type="match status" value="1"/>
</dbReference>
<keyword evidence="1" id="KW-0732">Signal</keyword>
<dbReference type="Proteomes" id="UP000601108">
    <property type="component" value="Unassembled WGS sequence"/>
</dbReference>